<name>A0A2S0KIY1_9ACTN</name>
<keyword evidence="6" id="KW-1185">Reference proteome</keyword>
<feature type="compositionally biased region" description="Acidic residues" evidence="3">
    <location>
        <begin position="45"/>
        <end position="57"/>
    </location>
</feature>
<accession>A0A2S0KIY1</accession>
<feature type="region of interest" description="Disordered" evidence="3">
    <location>
        <begin position="1"/>
        <end position="106"/>
    </location>
</feature>
<dbReference type="OrthoDB" id="4382097at2"/>
<evidence type="ECO:0000256" key="3">
    <source>
        <dbReference type="SAM" id="MobiDB-lite"/>
    </source>
</evidence>
<evidence type="ECO:0000256" key="1">
    <source>
        <dbReference type="ARBA" id="ARBA00004370"/>
    </source>
</evidence>
<dbReference type="AlphaFoldDB" id="A0A2S0KIY1"/>
<keyword evidence="2 4" id="KW-0472">Membrane</keyword>
<dbReference type="PANTHER" id="PTHR37042:SF4">
    <property type="entry name" value="OUTER MEMBRANE PROTEIN RV1973"/>
    <property type="match status" value="1"/>
</dbReference>
<proteinExistence type="predicted"/>
<reference evidence="5 6" key="1">
    <citation type="submission" date="2018-03" db="EMBL/GenBank/DDBJ databases">
        <title>Characteristics and genome of n-alkane degrading marine bacteria Gordonia iterans isolated from crude oil contaminated in Tae-an, South Korea.</title>
        <authorList>
            <person name="Lee S.-S."/>
            <person name="Kim H."/>
        </authorList>
    </citation>
    <scope>NUCLEOTIDE SEQUENCE [LARGE SCALE GENOMIC DNA]</scope>
    <source>
        <strain evidence="5 6">Co17</strain>
    </source>
</reference>
<feature type="compositionally biased region" description="Low complexity" evidence="3">
    <location>
        <begin position="15"/>
        <end position="36"/>
    </location>
</feature>
<dbReference type="EMBL" id="CP027433">
    <property type="protein sequence ID" value="AVM01634.1"/>
    <property type="molecule type" value="Genomic_DNA"/>
</dbReference>
<evidence type="ECO:0008006" key="7">
    <source>
        <dbReference type="Google" id="ProtNLM"/>
    </source>
</evidence>
<comment type="subcellular location">
    <subcellularLocation>
        <location evidence="1">Membrane</location>
    </subcellularLocation>
</comment>
<dbReference type="GO" id="GO:0016020">
    <property type="term" value="C:membrane"/>
    <property type="evidence" value="ECO:0007669"/>
    <property type="project" value="UniProtKB-SubCell"/>
</dbReference>
<feature type="region of interest" description="Disordered" evidence="3">
    <location>
        <begin position="287"/>
        <end position="318"/>
    </location>
</feature>
<gene>
    <name evidence="5" type="ORF">C6V83_16600</name>
</gene>
<evidence type="ECO:0000313" key="5">
    <source>
        <dbReference type="EMBL" id="AVM01634.1"/>
    </source>
</evidence>
<protein>
    <recommendedName>
        <fullName evidence="7">Mce-associated membrane protein</fullName>
    </recommendedName>
</protein>
<sequence>MSEQTSSESDDETNDTPASESGPASAAADSASPGGDVEAARPDDAESDDAETDDAETLDAAASAAPSKADKQITKAEAKAAKARAKAERARARAEKGPTEPWTDADGGRDWKASAILATGVAALVAAITCLGFFGYYGITAYVKNDGAAVTLRDESVDVAEQAIINSLNIDPEDIDGWIKRVQSTMTGEALEQTQGESVQALRKQVEAAGETPTAEISAVVNRAAATEVNVDENWATVLVFATATAKADANAPGEAVPMEFLVTVVEADGTRKVNKVVPLHVIRGLEDQGDVEQGDAGEQGDSGEQGDQAGTEDEGGN</sequence>
<keyword evidence="4" id="KW-1133">Transmembrane helix</keyword>
<evidence type="ECO:0000256" key="2">
    <source>
        <dbReference type="ARBA" id="ARBA00023136"/>
    </source>
</evidence>
<dbReference type="KEGG" id="git:C6V83_16600"/>
<organism evidence="5 6">
    <name type="scientific">Gordonia iterans</name>
    <dbReference type="NCBI Taxonomy" id="1004901"/>
    <lineage>
        <taxon>Bacteria</taxon>
        <taxon>Bacillati</taxon>
        <taxon>Actinomycetota</taxon>
        <taxon>Actinomycetes</taxon>
        <taxon>Mycobacteriales</taxon>
        <taxon>Gordoniaceae</taxon>
        <taxon>Gordonia</taxon>
    </lineage>
</organism>
<feature type="compositionally biased region" description="Low complexity" evidence="3">
    <location>
        <begin position="58"/>
        <end position="67"/>
    </location>
</feature>
<keyword evidence="4" id="KW-0812">Transmembrane</keyword>
<evidence type="ECO:0000313" key="6">
    <source>
        <dbReference type="Proteomes" id="UP000239814"/>
    </source>
</evidence>
<feature type="transmembrane region" description="Helical" evidence="4">
    <location>
        <begin position="115"/>
        <end position="137"/>
    </location>
</feature>
<dbReference type="Proteomes" id="UP000239814">
    <property type="component" value="Chromosome"/>
</dbReference>
<evidence type="ECO:0000256" key="4">
    <source>
        <dbReference type="SAM" id="Phobius"/>
    </source>
</evidence>
<dbReference type="RefSeq" id="WP_105943338.1">
    <property type="nucleotide sequence ID" value="NZ_CP027433.1"/>
</dbReference>
<feature type="compositionally biased region" description="Basic and acidic residues" evidence="3">
    <location>
        <begin position="68"/>
        <end position="98"/>
    </location>
</feature>
<dbReference type="PANTHER" id="PTHR37042">
    <property type="entry name" value="OUTER MEMBRANE PROTEIN RV1973"/>
    <property type="match status" value="1"/>
</dbReference>